<dbReference type="EMBL" id="CM003611">
    <property type="protein sequence ID" value="KYP60619.1"/>
    <property type="molecule type" value="Genomic_DNA"/>
</dbReference>
<evidence type="ECO:0000313" key="2">
    <source>
        <dbReference type="Proteomes" id="UP000075243"/>
    </source>
</evidence>
<sequence length="101" mass="11520">MQIQWLSSYVCEYLDKVSQGFIWKGGGGRGLHMVGWHHVTKERKHGGLGVRIARFQNIAMLGKLIWELLQGSQKLWVKMLTRKYVGNTNLFMASMKPGSNV</sequence>
<dbReference type="AlphaFoldDB" id="A0A151T0Q1"/>
<keyword evidence="2" id="KW-1185">Reference proteome</keyword>
<dbReference type="Gramene" id="C.cajan_22368.t">
    <property type="protein sequence ID" value="C.cajan_22368.t.cds1"/>
    <property type="gene ID" value="C.cajan_22368"/>
</dbReference>
<accession>A0A151T0Q1</accession>
<dbReference type="Proteomes" id="UP000075243">
    <property type="component" value="Chromosome 9"/>
</dbReference>
<proteinExistence type="predicted"/>
<evidence type="ECO:0000313" key="1">
    <source>
        <dbReference type="EMBL" id="KYP60619.1"/>
    </source>
</evidence>
<name>A0A151T0Q1_CAJCA</name>
<organism evidence="1 2">
    <name type="scientific">Cajanus cajan</name>
    <name type="common">Pigeon pea</name>
    <name type="synonym">Cajanus indicus</name>
    <dbReference type="NCBI Taxonomy" id="3821"/>
    <lineage>
        <taxon>Eukaryota</taxon>
        <taxon>Viridiplantae</taxon>
        <taxon>Streptophyta</taxon>
        <taxon>Embryophyta</taxon>
        <taxon>Tracheophyta</taxon>
        <taxon>Spermatophyta</taxon>
        <taxon>Magnoliopsida</taxon>
        <taxon>eudicotyledons</taxon>
        <taxon>Gunneridae</taxon>
        <taxon>Pentapetalae</taxon>
        <taxon>rosids</taxon>
        <taxon>fabids</taxon>
        <taxon>Fabales</taxon>
        <taxon>Fabaceae</taxon>
        <taxon>Papilionoideae</taxon>
        <taxon>50 kb inversion clade</taxon>
        <taxon>NPAAA clade</taxon>
        <taxon>indigoferoid/millettioid clade</taxon>
        <taxon>Phaseoleae</taxon>
        <taxon>Cajanus</taxon>
    </lineage>
</organism>
<reference evidence="1 2" key="1">
    <citation type="journal article" date="2012" name="Nat. Biotechnol.">
        <title>Draft genome sequence of pigeonpea (Cajanus cajan), an orphan legume crop of resource-poor farmers.</title>
        <authorList>
            <person name="Varshney R.K."/>
            <person name="Chen W."/>
            <person name="Li Y."/>
            <person name="Bharti A.K."/>
            <person name="Saxena R.K."/>
            <person name="Schlueter J.A."/>
            <person name="Donoghue M.T."/>
            <person name="Azam S."/>
            <person name="Fan G."/>
            <person name="Whaley A.M."/>
            <person name="Farmer A.D."/>
            <person name="Sheridan J."/>
            <person name="Iwata A."/>
            <person name="Tuteja R."/>
            <person name="Penmetsa R.V."/>
            <person name="Wu W."/>
            <person name="Upadhyaya H.D."/>
            <person name="Yang S.P."/>
            <person name="Shah T."/>
            <person name="Saxena K.B."/>
            <person name="Michael T."/>
            <person name="McCombie W.R."/>
            <person name="Yang B."/>
            <person name="Zhang G."/>
            <person name="Yang H."/>
            <person name="Wang J."/>
            <person name="Spillane C."/>
            <person name="Cook D.R."/>
            <person name="May G.D."/>
            <person name="Xu X."/>
            <person name="Jackson S.A."/>
        </authorList>
    </citation>
    <scope>NUCLEOTIDE SEQUENCE [LARGE SCALE GENOMIC DNA]</scope>
    <source>
        <strain evidence="2">cv. Asha</strain>
    </source>
</reference>
<protein>
    <submittedName>
        <fullName evidence="1">Ribonuclease H protein At1g65750 family</fullName>
    </submittedName>
</protein>
<gene>
    <name evidence="1" type="ORF">KK1_023026</name>
</gene>